<evidence type="ECO:0000313" key="4">
    <source>
        <dbReference type="Proteomes" id="UP001446205"/>
    </source>
</evidence>
<dbReference type="GO" id="GO:0016757">
    <property type="term" value="F:glycosyltransferase activity"/>
    <property type="evidence" value="ECO:0007669"/>
    <property type="project" value="UniProtKB-KW"/>
</dbReference>
<proteinExistence type="predicted"/>
<dbReference type="Gene3D" id="3.40.50.2000">
    <property type="entry name" value="Glycogen Phosphorylase B"/>
    <property type="match status" value="2"/>
</dbReference>
<dbReference type="InterPro" id="IPR002201">
    <property type="entry name" value="Glyco_trans_9"/>
</dbReference>
<accession>A0ABU9DDB7</accession>
<dbReference type="Proteomes" id="UP001446205">
    <property type="component" value="Unassembled WGS sequence"/>
</dbReference>
<comment type="caution">
    <text evidence="3">The sequence shown here is derived from an EMBL/GenBank/DDBJ whole genome shotgun (WGS) entry which is preliminary data.</text>
</comment>
<dbReference type="CDD" id="cd03789">
    <property type="entry name" value="GT9_LPS_heptosyltransferase"/>
    <property type="match status" value="1"/>
</dbReference>
<evidence type="ECO:0000256" key="1">
    <source>
        <dbReference type="ARBA" id="ARBA00022676"/>
    </source>
</evidence>
<keyword evidence="1 3" id="KW-0328">Glycosyltransferase</keyword>
<gene>
    <name evidence="3" type="ORF">WOB96_13700</name>
</gene>
<dbReference type="PANTHER" id="PTHR30160:SF7">
    <property type="entry name" value="ADP-HEPTOSE--LPS HEPTOSYLTRANSFERASE 2"/>
    <property type="match status" value="1"/>
</dbReference>
<dbReference type="EMBL" id="JBBPCO010000016">
    <property type="protein sequence ID" value="MEK8090807.1"/>
    <property type="molecule type" value="Genomic_DNA"/>
</dbReference>
<protein>
    <submittedName>
        <fullName evidence="3">Glycosyltransferase family 9 protein</fullName>
        <ecNumber evidence="3">2.4.-.-</ecNumber>
    </submittedName>
</protein>
<dbReference type="Pfam" id="PF01075">
    <property type="entry name" value="Glyco_transf_9"/>
    <property type="match status" value="1"/>
</dbReference>
<sequence>MIFFAPRSSRRRAIMPIDAKAPDKILVVRIGAAGDMVMITPALRAILDHFPDSEVALLTSADGKRMLTGFDARVRTFHLCNRKDPLYFWHKHRTLREVRSGNYGAVFCFENNPKIQNFFKDYSCPKYMLRKARGHSSQQLLDAVMEALGGRVTLNRDNYPLHLPVSTQAKAEMTEYLRTQGIDDDTFLIGLHPTFSGIDNPWQRLKRGRHHIWPAEYFGRLGKMLAMHGHVQGRPVQVVANLLPSEQKIGQAVREASNGALRLLIPPPNIERYKAYLQRCDLLVVPNTGPMHMAAAVGTPVVALYSSQSVEDNAPFTAFEKFSVLRAEDTSQPHLGLAAIKPEAVFETCLLQIQKSAKNNPR</sequence>
<reference evidence="3 4" key="1">
    <citation type="submission" date="2024-04" db="EMBL/GenBank/DDBJ databases">
        <authorList>
            <person name="Abashina T."/>
            <person name="Shaikin A."/>
        </authorList>
    </citation>
    <scope>NUCLEOTIDE SEQUENCE [LARGE SCALE GENOMIC DNA]</scope>
    <source>
        <strain evidence="3 4">AAFK</strain>
    </source>
</reference>
<keyword evidence="2 3" id="KW-0808">Transferase</keyword>
<dbReference type="EC" id="2.4.-.-" evidence="3"/>
<dbReference type="PANTHER" id="PTHR30160">
    <property type="entry name" value="TETRAACYLDISACCHARIDE 4'-KINASE-RELATED"/>
    <property type="match status" value="1"/>
</dbReference>
<evidence type="ECO:0000313" key="3">
    <source>
        <dbReference type="EMBL" id="MEK8090807.1"/>
    </source>
</evidence>
<name>A0ABU9DDB7_9PROT</name>
<dbReference type="RefSeq" id="WP_341371862.1">
    <property type="nucleotide sequence ID" value="NZ_JBBPCO010000016.1"/>
</dbReference>
<organism evidence="3 4">
    <name type="scientific">Thermithiobacillus plumbiphilus</name>
    <dbReference type="NCBI Taxonomy" id="1729899"/>
    <lineage>
        <taxon>Bacteria</taxon>
        <taxon>Pseudomonadati</taxon>
        <taxon>Pseudomonadota</taxon>
        <taxon>Acidithiobacillia</taxon>
        <taxon>Acidithiobacillales</taxon>
        <taxon>Thermithiobacillaceae</taxon>
        <taxon>Thermithiobacillus</taxon>
    </lineage>
</organism>
<dbReference type="SUPFAM" id="SSF53756">
    <property type="entry name" value="UDP-Glycosyltransferase/glycogen phosphorylase"/>
    <property type="match status" value="1"/>
</dbReference>
<evidence type="ECO:0000256" key="2">
    <source>
        <dbReference type="ARBA" id="ARBA00022679"/>
    </source>
</evidence>
<dbReference type="InterPro" id="IPR051199">
    <property type="entry name" value="LPS_LOS_Heptosyltrfase"/>
</dbReference>
<keyword evidence="4" id="KW-1185">Reference proteome</keyword>